<gene>
    <name evidence="13" type="ORF">FFLO_02331</name>
</gene>
<evidence type="ECO:0000256" key="7">
    <source>
        <dbReference type="ARBA" id="ARBA00022801"/>
    </source>
</evidence>
<keyword evidence="6" id="KW-0736">Signalosome</keyword>
<comment type="caution">
    <text evidence="13">The sequence shown here is derived from an EMBL/GenBank/DDBJ whole genome shotgun (WGS) entry which is preliminary data.</text>
</comment>
<proteinExistence type="inferred from homology"/>
<dbReference type="InterPro" id="IPR040961">
    <property type="entry name" value="CSN5_C"/>
</dbReference>
<dbReference type="Pfam" id="PF01398">
    <property type="entry name" value="JAB"/>
    <property type="match status" value="1"/>
</dbReference>
<dbReference type="GO" id="GO:0008237">
    <property type="term" value="F:metallopeptidase activity"/>
    <property type="evidence" value="ECO:0007669"/>
    <property type="project" value="UniProtKB-KW"/>
</dbReference>
<dbReference type="Pfam" id="PF18323">
    <property type="entry name" value="CSN5_C"/>
    <property type="match status" value="1"/>
</dbReference>
<dbReference type="CDD" id="cd08069">
    <property type="entry name" value="MPN_RPN11_CSN5"/>
    <property type="match status" value="1"/>
</dbReference>
<evidence type="ECO:0000256" key="2">
    <source>
        <dbReference type="ARBA" id="ARBA00011098"/>
    </source>
</evidence>
<dbReference type="OrthoDB" id="605656at2759"/>
<dbReference type="InterPro" id="IPR050242">
    <property type="entry name" value="JAMM_MPN+_peptidase_M67A"/>
</dbReference>
<dbReference type="Proteomes" id="UP000812966">
    <property type="component" value="Unassembled WGS sequence"/>
</dbReference>
<dbReference type="FunFam" id="3.40.140.10:FF:000003">
    <property type="entry name" value="COP9 signalosome complex subunit 5"/>
    <property type="match status" value="1"/>
</dbReference>
<accession>A0A8K0JMU8</accession>
<comment type="similarity">
    <text evidence="1">Belongs to the peptidase M67A family. CSN5 subfamily.</text>
</comment>
<evidence type="ECO:0000256" key="6">
    <source>
        <dbReference type="ARBA" id="ARBA00022790"/>
    </source>
</evidence>
<evidence type="ECO:0000256" key="9">
    <source>
        <dbReference type="ARBA" id="ARBA00023049"/>
    </source>
</evidence>
<dbReference type="PANTHER" id="PTHR10410">
    <property type="entry name" value="EUKARYOTIC TRANSLATION INITIATION FACTOR 3 -RELATED"/>
    <property type="match status" value="1"/>
</dbReference>
<keyword evidence="4" id="KW-0645">Protease</keyword>
<organism evidence="13 14">
    <name type="scientific">Filobasidium floriforme</name>
    <dbReference type="NCBI Taxonomy" id="5210"/>
    <lineage>
        <taxon>Eukaryota</taxon>
        <taxon>Fungi</taxon>
        <taxon>Dikarya</taxon>
        <taxon>Basidiomycota</taxon>
        <taxon>Agaricomycotina</taxon>
        <taxon>Tremellomycetes</taxon>
        <taxon>Filobasidiales</taxon>
        <taxon>Filobasidiaceae</taxon>
        <taxon>Filobasidium</taxon>
    </lineage>
</organism>
<evidence type="ECO:0000256" key="1">
    <source>
        <dbReference type="ARBA" id="ARBA00006008"/>
    </source>
</evidence>
<dbReference type="PROSITE" id="PS50249">
    <property type="entry name" value="MPN"/>
    <property type="match status" value="1"/>
</dbReference>
<dbReference type="GO" id="GO:0008180">
    <property type="term" value="C:COP9 signalosome"/>
    <property type="evidence" value="ECO:0007669"/>
    <property type="project" value="UniProtKB-KW"/>
</dbReference>
<reference evidence="13" key="1">
    <citation type="submission" date="2020-04" db="EMBL/GenBank/DDBJ databases">
        <title>Analysis of mating type loci in Filobasidium floriforme.</title>
        <authorList>
            <person name="Nowrousian M."/>
        </authorList>
    </citation>
    <scope>NUCLEOTIDE SEQUENCE</scope>
    <source>
        <strain evidence="13">CBS 6242</strain>
    </source>
</reference>
<feature type="region of interest" description="Disordered" evidence="11">
    <location>
        <begin position="279"/>
        <end position="341"/>
    </location>
</feature>
<sequence>MEVAQKSFEIENDVQTLSAADELYKYDRAEQMDLLNKEPWKKDPAYFKEVKISAVALIKMVIHARSGGQYEIMGLMIGKIKDRSFIVMDSFALPVQGTETRVNAGDAAMEYMVNFKDGNEEIGKNELVVGWYHSHPGYGCWLSGIDVNTQSTNQAFNDPYLAVVIDPNRTVSAGKVEIGAFRTYPEGYTPPNAAASDYQSIPLDKIEDFGVHANSYYQLKVSIFKSSLDTKLLDLLWNKYWVNTLSQSQIVTSREYTLDQVKDLNAKLTRIGGSIGQPRNDLYSSVTHKPIENNDKAPVKGKVKSDVQEAESSAGSATRSTKAKGKDEEEPVESGPGKDIRWEVKETQLSTTAKDGVRITAEAQHGIISQILKDRLFNAGSAVTGSNDPIVPERVGQSASG</sequence>
<dbReference type="Gene3D" id="3.40.140.10">
    <property type="entry name" value="Cytidine Deaminase, domain 2"/>
    <property type="match status" value="1"/>
</dbReference>
<keyword evidence="9" id="KW-0482">Metalloprotease</keyword>
<evidence type="ECO:0000256" key="8">
    <source>
        <dbReference type="ARBA" id="ARBA00022833"/>
    </source>
</evidence>
<comment type="subunit">
    <text evidence="2">Component of the COP9 signalosome (CSN) complex.</text>
</comment>
<evidence type="ECO:0000256" key="4">
    <source>
        <dbReference type="ARBA" id="ARBA00022670"/>
    </source>
</evidence>
<evidence type="ECO:0000256" key="11">
    <source>
        <dbReference type="SAM" id="MobiDB-lite"/>
    </source>
</evidence>
<name>A0A8K0JMU8_9TREE</name>
<evidence type="ECO:0000259" key="12">
    <source>
        <dbReference type="PROSITE" id="PS50249"/>
    </source>
</evidence>
<evidence type="ECO:0000313" key="14">
    <source>
        <dbReference type="Proteomes" id="UP000812966"/>
    </source>
</evidence>
<keyword evidence="14" id="KW-1185">Reference proteome</keyword>
<evidence type="ECO:0000256" key="10">
    <source>
        <dbReference type="ARBA" id="ARBA00058010"/>
    </source>
</evidence>
<keyword evidence="5" id="KW-0479">Metal-binding</keyword>
<keyword evidence="7" id="KW-0378">Hydrolase</keyword>
<dbReference type="GO" id="GO:0006508">
    <property type="term" value="P:proteolysis"/>
    <property type="evidence" value="ECO:0007669"/>
    <property type="project" value="UniProtKB-KW"/>
</dbReference>
<keyword evidence="8" id="KW-0862">Zinc</keyword>
<dbReference type="InterPro" id="IPR037518">
    <property type="entry name" value="MPN"/>
</dbReference>
<dbReference type="SMART" id="SM00232">
    <property type="entry name" value="JAB_MPN"/>
    <property type="match status" value="1"/>
</dbReference>
<dbReference type="GO" id="GO:0046872">
    <property type="term" value="F:metal ion binding"/>
    <property type="evidence" value="ECO:0007669"/>
    <property type="project" value="UniProtKB-KW"/>
</dbReference>
<feature type="domain" description="MPN" evidence="12">
    <location>
        <begin position="50"/>
        <end position="187"/>
    </location>
</feature>
<dbReference type="SUPFAM" id="SSF102712">
    <property type="entry name" value="JAB1/MPN domain"/>
    <property type="match status" value="1"/>
</dbReference>
<feature type="region of interest" description="Disordered" evidence="11">
    <location>
        <begin position="381"/>
        <end position="401"/>
    </location>
</feature>
<dbReference type="InterPro" id="IPR000555">
    <property type="entry name" value="JAMM/MPN+_dom"/>
</dbReference>
<evidence type="ECO:0000313" key="13">
    <source>
        <dbReference type="EMBL" id="KAG7562245.1"/>
    </source>
</evidence>
<evidence type="ECO:0000256" key="3">
    <source>
        <dbReference type="ARBA" id="ARBA00014880"/>
    </source>
</evidence>
<feature type="compositionally biased region" description="Basic and acidic residues" evidence="11">
    <location>
        <begin position="289"/>
        <end position="307"/>
    </location>
</feature>
<dbReference type="EMBL" id="JABELV010000036">
    <property type="protein sequence ID" value="KAG7562245.1"/>
    <property type="molecule type" value="Genomic_DNA"/>
</dbReference>
<protein>
    <recommendedName>
        <fullName evidence="3">COP9 signalosome complex subunit 5</fullName>
    </recommendedName>
</protein>
<feature type="compositionally biased region" description="Polar residues" evidence="11">
    <location>
        <begin position="310"/>
        <end position="320"/>
    </location>
</feature>
<dbReference type="GO" id="GO:0000338">
    <property type="term" value="P:protein deneddylation"/>
    <property type="evidence" value="ECO:0007669"/>
    <property type="project" value="UniProtKB-ARBA"/>
</dbReference>
<dbReference type="AlphaFoldDB" id="A0A8K0JMU8"/>
<comment type="function">
    <text evidence="10">Catalytic Component of the COP9 signalosome (CSN) complex that acts as an regulator of the ubiquitin (Ubl) conjugation pathway by mediating the deneddylation of the cullin subunit of SCF-type E3 ubiquitin-protein ligase complexes.</text>
</comment>
<evidence type="ECO:0000256" key="5">
    <source>
        <dbReference type="ARBA" id="ARBA00022723"/>
    </source>
</evidence>